<dbReference type="SMART" id="SM00079">
    <property type="entry name" value="PBPe"/>
    <property type="match status" value="1"/>
</dbReference>
<protein>
    <recommendedName>
        <fullName evidence="14">Ionotropic glutamate receptor C-terminal domain-containing protein</fullName>
    </recommendedName>
</protein>
<keyword evidence="3 12" id="KW-0812">Transmembrane</keyword>
<keyword evidence="8" id="KW-0325">Glycoprotein</keyword>
<keyword evidence="9" id="KW-1071">Ligand-gated ion channel</keyword>
<evidence type="ECO:0000259" key="14">
    <source>
        <dbReference type="SMART" id="SM00079"/>
    </source>
</evidence>
<dbReference type="GO" id="GO:0015276">
    <property type="term" value="F:ligand-gated monoatomic ion channel activity"/>
    <property type="evidence" value="ECO:0007669"/>
    <property type="project" value="InterPro"/>
</dbReference>
<dbReference type="Gene3D" id="3.40.190.10">
    <property type="entry name" value="Periplasmic binding protein-like II"/>
    <property type="match status" value="2"/>
</dbReference>
<evidence type="ECO:0000256" key="9">
    <source>
        <dbReference type="ARBA" id="ARBA00023286"/>
    </source>
</evidence>
<dbReference type="Proteomes" id="UP000886520">
    <property type="component" value="Chromosome 12"/>
</dbReference>
<evidence type="ECO:0000256" key="13">
    <source>
        <dbReference type="SAM" id="SignalP"/>
    </source>
</evidence>
<dbReference type="PANTHER" id="PTHR18966">
    <property type="entry name" value="IONOTROPIC GLUTAMATE RECEPTOR"/>
    <property type="match status" value="1"/>
</dbReference>
<organism evidence="15 16">
    <name type="scientific">Adiantum capillus-veneris</name>
    <name type="common">Maidenhair fern</name>
    <dbReference type="NCBI Taxonomy" id="13818"/>
    <lineage>
        <taxon>Eukaryota</taxon>
        <taxon>Viridiplantae</taxon>
        <taxon>Streptophyta</taxon>
        <taxon>Embryophyta</taxon>
        <taxon>Tracheophyta</taxon>
        <taxon>Polypodiopsida</taxon>
        <taxon>Polypodiidae</taxon>
        <taxon>Polypodiales</taxon>
        <taxon>Pteridineae</taxon>
        <taxon>Pteridaceae</taxon>
        <taxon>Vittarioideae</taxon>
        <taxon>Adiantum</taxon>
    </lineage>
</organism>
<dbReference type="InterPro" id="IPR001320">
    <property type="entry name" value="Iontro_rcpt_C"/>
</dbReference>
<feature type="signal peptide" evidence="13">
    <location>
        <begin position="1"/>
        <end position="30"/>
    </location>
</feature>
<reference evidence="15" key="1">
    <citation type="submission" date="2021-01" db="EMBL/GenBank/DDBJ databases">
        <title>Adiantum capillus-veneris genome.</title>
        <authorList>
            <person name="Fang Y."/>
            <person name="Liao Q."/>
        </authorList>
    </citation>
    <scope>NUCLEOTIDE SEQUENCE</scope>
    <source>
        <strain evidence="15">H3</strain>
        <tissue evidence="15">Leaf</tissue>
    </source>
</reference>
<keyword evidence="10" id="KW-0407">Ion channel</keyword>
<evidence type="ECO:0000256" key="1">
    <source>
        <dbReference type="ARBA" id="ARBA00004141"/>
    </source>
</evidence>
<feature type="region of interest" description="Disordered" evidence="11">
    <location>
        <begin position="210"/>
        <end position="286"/>
    </location>
</feature>
<keyword evidence="7" id="KW-0675">Receptor</keyword>
<feature type="chain" id="PRO_5039374147" description="Ionotropic glutamate receptor C-terminal domain-containing protein" evidence="13">
    <location>
        <begin position="31"/>
        <end position="576"/>
    </location>
</feature>
<dbReference type="Pfam" id="PF10613">
    <property type="entry name" value="Lig_chan-Glu_bd"/>
    <property type="match status" value="1"/>
</dbReference>
<dbReference type="InterPro" id="IPR015683">
    <property type="entry name" value="Ionotropic_Glu_rcpt"/>
</dbReference>
<keyword evidence="16" id="KW-1185">Reference proteome</keyword>
<evidence type="ECO:0000256" key="2">
    <source>
        <dbReference type="ARBA" id="ARBA00022448"/>
    </source>
</evidence>
<evidence type="ECO:0000256" key="7">
    <source>
        <dbReference type="ARBA" id="ARBA00023170"/>
    </source>
</evidence>
<evidence type="ECO:0000256" key="11">
    <source>
        <dbReference type="SAM" id="MobiDB-lite"/>
    </source>
</evidence>
<dbReference type="SUPFAM" id="SSF53850">
    <property type="entry name" value="Periplasmic binding protein-like II"/>
    <property type="match status" value="1"/>
</dbReference>
<evidence type="ECO:0000313" key="16">
    <source>
        <dbReference type="Proteomes" id="UP000886520"/>
    </source>
</evidence>
<keyword evidence="5" id="KW-0406">Ion transport</keyword>
<keyword evidence="2" id="KW-0813">Transport</keyword>
<evidence type="ECO:0000256" key="8">
    <source>
        <dbReference type="ARBA" id="ARBA00023180"/>
    </source>
</evidence>
<sequence length="576" mass="63407">MAANSFCSSLSLPGIFLLPCIFCFFSCASSKVFDVSAKCPNLLTSANLTSGEARDDPSTLLVLVPWKVSFEQFVKFRPESCLLDGLSVQVFLQALRRMQQPPQYEFVLHGSSNELPSYDGMIDMLINKEVDAIVADITIAADRSERVAFTVPYLASSLVMITPFRYGSAGTLWDFWEPFSTPLWIALLGCFAVTGAALYLLEGQNPDFARTSKSREGGSSHGGSSSTQGQATLRANVAATNAPPSPSPSRLSPSLPTNPPLVEEAPTPPSHHHNPPPAVDTPIQDQVSHKRRIMNAYWFTSLCIFQAQQESVRTHLGRIVTVTWLFVMLIFNASYTASLASLLSAQKRYPTIDGFQALLRDKSISVGCRKGSFMKTYLDKLNLEGHTLKSFTSERDYVEALRAGNLKQDGVGALLEELPYMQILLQTECDLTQSSLEDDHLPSFGGFGFAFRKGNPLIDQFSKAILEMAEDGTLQILQNEWKIGDKRGRCESNSEPIHLRLRSFGGLFSIVACVYVSCLIWRLTTKAIKSPEGSCGPLIQALPCTQHGASIQRRGELSLGRRSNRVHDESQDDQIS</sequence>
<comment type="subcellular location">
    <subcellularLocation>
        <location evidence="1">Membrane</location>
        <topology evidence="1">Multi-pass membrane protein</topology>
    </subcellularLocation>
</comment>
<evidence type="ECO:0000256" key="5">
    <source>
        <dbReference type="ARBA" id="ARBA00023065"/>
    </source>
</evidence>
<feature type="region of interest" description="Disordered" evidence="11">
    <location>
        <begin position="554"/>
        <end position="576"/>
    </location>
</feature>
<keyword evidence="4 12" id="KW-1133">Transmembrane helix</keyword>
<evidence type="ECO:0000313" key="15">
    <source>
        <dbReference type="EMBL" id="KAI5072632.1"/>
    </source>
</evidence>
<evidence type="ECO:0000256" key="3">
    <source>
        <dbReference type="ARBA" id="ARBA00022692"/>
    </source>
</evidence>
<dbReference type="OrthoDB" id="5984008at2759"/>
<gene>
    <name evidence="15" type="ORF">GOP47_0012738</name>
</gene>
<feature type="transmembrane region" description="Helical" evidence="12">
    <location>
        <begin position="183"/>
        <end position="201"/>
    </location>
</feature>
<dbReference type="EMBL" id="JABFUD020000012">
    <property type="protein sequence ID" value="KAI5072632.1"/>
    <property type="molecule type" value="Genomic_DNA"/>
</dbReference>
<evidence type="ECO:0000256" key="6">
    <source>
        <dbReference type="ARBA" id="ARBA00023136"/>
    </source>
</evidence>
<dbReference type="AlphaFoldDB" id="A0A9D4URS6"/>
<comment type="caution">
    <text evidence="15">The sequence shown here is derived from an EMBL/GenBank/DDBJ whole genome shotgun (WGS) entry which is preliminary data.</text>
</comment>
<evidence type="ECO:0000256" key="10">
    <source>
        <dbReference type="ARBA" id="ARBA00023303"/>
    </source>
</evidence>
<evidence type="ECO:0000256" key="4">
    <source>
        <dbReference type="ARBA" id="ARBA00022989"/>
    </source>
</evidence>
<dbReference type="InterPro" id="IPR019594">
    <property type="entry name" value="Glu/Gly-bd"/>
</dbReference>
<keyword evidence="6 12" id="KW-0472">Membrane</keyword>
<keyword evidence="13" id="KW-0732">Signal</keyword>
<dbReference type="Pfam" id="PF00060">
    <property type="entry name" value="Lig_chan"/>
    <property type="match status" value="1"/>
</dbReference>
<name>A0A9D4URS6_ADICA</name>
<proteinExistence type="predicted"/>
<dbReference type="Gene3D" id="1.10.287.70">
    <property type="match status" value="1"/>
</dbReference>
<evidence type="ECO:0000256" key="12">
    <source>
        <dbReference type="SAM" id="Phobius"/>
    </source>
</evidence>
<accession>A0A9D4URS6</accession>
<dbReference type="GO" id="GO:0016020">
    <property type="term" value="C:membrane"/>
    <property type="evidence" value="ECO:0007669"/>
    <property type="project" value="UniProtKB-SubCell"/>
</dbReference>
<feature type="domain" description="Ionotropic glutamate receptor C-terminal" evidence="14">
    <location>
        <begin position="59"/>
        <end position="484"/>
    </location>
</feature>
<feature type="transmembrane region" description="Helical" evidence="12">
    <location>
        <begin position="319"/>
        <end position="343"/>
    </location>
</feature>